<keyword evidence="9" id="KW-0511">Multifunctional enzyme</keyword>
<evidence type="ECO:0000313" key="11">
    <source>
        <dbReference type="EMBL" id="SDE52559.1"/>
    </source>
</evidence>
<dbReference type="Proteomes" id="UP000198748">
    <property type="component" value="Unassembled WGS sequence"/>
</dbReference>
<keyword evidence="3" id="KW-0285">Flavoprotein</keyword>
<dbReference type="AlphaFoldDB" id="A0A1G7DM41"/>
<name>A0A1G7DM41_9BACT</name>
<dbReference type="SUPFAM" id="SSF54373">
    <property type="entry name" value="FAD-linked reductases, C-terminal domain"/>
    <property type="match status" value="1"/>
</dbReference>
<keyword evidence="8" id="KW-0560">Oxidoreductase</keyword>
<dbReference type="InterPro" id="IPR006076">
    <property type="entry name" value="FAD-dep_OxRdtase"/>
</dbReference>
<dbReference type="PANTHER" id="PTHR13847">
    <property type="entry name" value="SARCOSINE DEHYDROGENASE-RELATED"/>
    <property type="match status" value="1"/>
</dbReference>
<proteinExistence type="predicted"/>
<dbReference type="GO" id="GO:0008033">
    <property type="term" value="P:tRNA processing"/>
    <property type="evidence" value="ECO:0007669"/>
    <property type="project" value="UniProtKB-KW"/>
</dbReference>
<dbReference type="Gene3D" id="3.50.50.60">
    <property type="entry name" value="FAD/NAD(P)-binding domain"/>
    <property type="match status" value="1"/>
</dbReference>
<gene>
    <name evidence="11" type="ORF">SAMN04487996_105281</name>
</gene>
<keyword evidence="4" id="KW-0808">Transferase</keyword>
<keyword evidence="7" id="KW-0274">FAD</keyword>
<evidence type="ECO:0000256" key="6">
    <source>
        <dbReference type="ARBA" id="ARBA00022694"/>
    </source>
</evidence>
<dbReference type="SUPFAM" id="SSF51905">
    <property type="entry name" value="FAD/NAD(P)-binding domain"/>
    <property type="match status" value="1"/>
</dbReference>
<dbReference type="GO" id="GO:0008168">
    <property type="term" value="F:methyltransferase activity"/>
    <property type="evidence" value="ECO:0007669"/>
    <property type="project" value="UniProtKB-KW"/>
</dbReference>
<keyword evidence="12" id="KW-1185">Reference proteome</keyword>
<evidence type="ECO:0000256" key="7">
    <source>
        <dbReference type="ARBA" id="ARBA00022827"/>
    </source>
</evidence>
<evidence type="ECO:0000256" key="3">
    <source>
        <dbReference type="ARBA" id="ARBA00022630"/>
    </source>
</evidence>
<evidence type="ECO:0000256" key="1">
    <source>
        <dbReference type="ARBA" id="ARBA00022490"/>
    </source>
</evidence>
<dbReference type="Pfam" id="PF01266">
    <property type="entry name" value="DAO"/>
    <property type="match status" value="1"/>
</dbReference>
<dbReference type="GO" id="GO:0005737">
    <property type="term" value="C:cytoplasm"/>
    <property type="evidence" value="ECO:0007669"/>
    <property type="project" value="TreeGrafter"/>
</dbReference>
<feature type="domain" description="FAD dependent oxidoreductase" evidence="10">
    <location>
        <begin position="11"/>
        <end position="334"/>
    </location>
</feature>
<evidence type="ECO:0000256" key="4">
    <source>
        <dbReference type="ARBA" id="ARBA00022679"/>
    </source>
</evidence>
<dbReference type="Gene3D" id="3.30.9.10">
    <property type="entry name" value="D-Amino Acid Oxidase, subunit A, domain 2"/>
    <property type="match status" value="1"/>
</dbReference>
<evidence type="ECO:0000256" key="8">
    <source>
        <dbReference type="ARBA" id="ARBA00023002"/>
    </source>
</evidence>
<sequence>MPDMQHFDYEYLIIGQGIGGTSVAWHLHDSGKSFQIVGDSSMPSSSRVAAGIFNPLTGKKLVKTWLADDLFPYARTFYGNLEQRLGRKLMHLTSIYRPFRSIEEQNTYLAQTADPAISPYIATTPDPASEMPYVNAQYGGLEVVQSGWIDLPTLLDASRTYFEEKKLYTETAFDPAQLLRTEAGIEWQGKRFKTVVFCQGFFALENSWFNWLPFTPVKGQILEIAPDVPIKPYIINQGIFALPLTENRMKVGATYSWDPLDWEATKAATAELEAKLQALLSTGYTLNGAQAGIRPSVRDRRPLIGIHPEFSNVSIFNGLGTKGVTLAPFLAKEFCNHLIYGKELNPLVNIKRYFSLYFR</sequence>
<evidence type="ECO:0000313" key="12">
    <source>
        <dbReference type="Proteomes" id="UP000198748"/>
    </source>
</evidence>
<dbReference type="InterPro" id="IPR036188">
    <property type="entry name" value="FAD/NAD-bd_sf"/>
</dbReference>
<keyword evidence="6" id="KW-0819">tRNA processing</keyword>
<dbReference type="EMBL" id="FNAN01000005">
    <property type="protein sequence ID" value="SDE52559.1"/>
    <property type="molecule type" value="Genomic_DNA"/>
</dbReference>
<keyword evidence="2" id="KW-0489">Methyltransferase</keyword>
<dbReference type="GO" id="GO:0032259">
    <property type="term" value="P:methylation"/>
    <property type="evidence" value="ECO:0007669"/>
    <property type="project" value="UniProtKB-KW"/>
</dbReference>
<organism evidence="11 12">
    <name type="scientific">Dyadobacter soli</name>
    <dbReference type="NCBI Taxonomy" id="659014"/>
    <lineage>
        <taxon>Bacteria</taxon>
        <taxon>Pseudomonadati</taxon>
        <taxon>Bacteroidota</taxon>
        <taxon>Cytophagia</taxon>
        <taxon>Cytophagales</taxon>
        <taxon>Spirosomataceae</taxon>
        <taxon>Dyadobacter</taxon>
    </lineage>
</organism>
<protein>
    <submittedName>
        <fullName evidence="11">Glycine/D-amino acid oxidase</fullName>
    </submittedName>
</protein>
<dbReference type="STRING" id="659014.SAMN04487996_105281"/>
<keyword evidence="1" id="KW-0963">Cytoplasm</keyword>
<dbReference type="GO" id="GO:0016491">
    <property type="term" value="F:oxidoreductase activity"/>
    <property type="evidence" value="ECO:0007669"/>
    <property type="project" value="UniProtKB-KW"/>
</dbReference>
<reference evidence="12" key="1">
    <citation type="submission" date="2016-10" db="EMBL/GenBank/DDBJ databases">
        <authorList>
            <person name="Varghese N."/>
            <person name="Submissions S."/>
        </authorList>
    </citation>
    <scope>NUCLEOTIDE SEQUENCE [LARGE SCALE GENOMIC DNA]</scope>
    <source>
        <strain evidence="12">DSM 25329</strain>
    </source>
</reference>
<evidence type="ECO:0000256" key="9">
    <source>
        <dbReference type="ARBA" id="ARBA00023268"/>
    </source>
</evidence>
<evidence type="ECO:0000256" key="2">
    <source>
        <dbReference type="ARBA" id="ARBA00022603"/>
    </source>
</evidence>
<evidence type="ECO:0000256" key="5">
    <source>
        <dbReference type="ARBA" id="ARBA00022691"/>
    </source>
</evidence>
<dbReference type="PANTHER" id="PTHR13847:SF283">
    <property type="entry name" value="TRNA 5-METHYLAMINOMETHYL-2-THIOURIDINE BIOSYNTHESIS BIFUNCTIONAL PROTEIN MNMC"/>
    <property type="match status" value="1"/>
</dbReference>
<evidence type="ECO:0000259" key="10">
    <source>
        <dbReference type="Pfam" id="PF01266"/>
    </source>
</evidence>
<accession>A0A1G7DM41</accession>
<keyword evidence="5" id="KW-0949">S-adenosyl-L-methionine</keyword>